<dbReference type="SUPFAM" id="SSF51735">
    <property type="entry name" value="NAD(P)-binding Rossmann-fold domains"/>
    <property type="match status" value="1"/>
</dbReference>
<protein>
    <recommendedName>
        <fullName evidence="5">Short chain dehydrogenase</fullName>
    </recommendedName>
</protein>
<dbReference type="InterPro" id="IPR002347">
    <property type="entry name" value="SDR_fam"/>
</dbReference>
<dbReference type="Pfam" id="PF00106">
    <property type="entry name" value="adh_short"/>
    <property type="match status" value="2"/>
</dbReference>
<evidence type="ECO:0000256" key="1">
    <source>
        <dbReference type="ARBA" id="ARBA00006484"/>
    </source>
</evidence>
<evidence type="ECO:0000313" key="3">
    <source>
        <dbReference type="EMBL" id="CEJ92767.1"/>
    </source>
</evidence>
<evidence type="ECO:0008006" key="5">
    <source>
        <dbReference type="Google" id="ProtNLM"/>
    </source>
</evidence>
<sequence length="268" mass="29016">MDRDTVFITGANTGIGYETVRALAASTVSYEILLGSRSVEKGEKAVQDAIEEFPAIDGHVSVVQIDVESDASIEAAFETIKTKYGRLDVLINNAGASFDPQVTEGKMTIREAWNQSWNVNTAGTQVVTATFVPLLLQSSNPRLLFLVSGTSSLAISEVPDIPINTVPAKGWPKTDLFMQCNIPAYRSSKAGLTMLMREWHRFLRNDGVKVWGISPGYLATGLGGSVVTNQKQGAGDPALGGEFIRDVVEGKRDEDVGKAILRDKVQPW</sequence>
<dbReference type="Proteomes" id="UP000039046">
    <property type="component" value="Unassembled WGS sequence"/>
</dbReference>
<gene>
    <name evidence="3" type="ORF">VHEMI08398</name>
</gene>
<dbReference type="STRING" id="1531966.A0A0A1TPN4"/>
<dbReference type="PRINTS" id="PR00081">
    <property type="entry name" value="GDHRDH"/>
</dbReference>
<dbReference type="PANTHER" id="PTHR43008:SF8">
    <property type="entry name" value="BENZIL REDUCTASE ((S)-BENZOIN FORMING) IRC24"/>
    <property type="match status" value="1"/>
</dbReference>
<dbReference type="GO" id="GO:0016616">
    <property type="term" value="F:oxidoreductase activity, acting on the CH-OH group of donors, NAD or NADP as acceptor"/>
    <property type="evidence" value="ECO:0007669"/>
    <property type="project" value="UniProtKB-ARBA"/>
</dbReference>
<comment type="similarity">
    <text evidence="1">Belongs to the short-chain dehydrogenases/reductases (SDR) family.</text>
</comment>
<dbReference type="OrthoDB" id="1933717at2759"/>
<name>A0A0A1TPN4_9HYPO</name>
<dbReference type="GO" id="GO:0050664">
    <property type="term" value="F:oxidoreductase activity, acting on NAD(P)H, oxygen as acceptor"/>
    <property type="evidence" value="ECO:0007669"/>
    <property type="project" value="TreeGrafter"/>
</dbReference>
<evidence type="ECO:0000313" key="4">
    <source>
        <dbReference type="Proteomes" id="UP000039046"/>
    </source>
</evidence>
<dbReference type="Gene3D" id="3.40.50.720">
    <property type="entry name" value="NAD(P)-binding Rossmann-like Domain"/>
    <property type="match status" value="1"/>
</dbReference>
<dbReference type="InterPro" id="IPR036291">
    <property type="entry name" value="NAD(P)-bd_dom_sf"/>
</dbReference>
<accession>A0A0A1TPN4</accession>
<proteinExistence type="inferred from homology"/>
<keyword evidence="4" id="KW-1185">Reference proteome</keyword>
<dbReference type="EMBL" id="CDHN01000005">
    <property type="protein sequence ID" value="CEJ92767.1"/>
    <property type="molecule type" value="Genomic_DNA"/>
</dbReference>
<evidence type="ECO:0000256" key="2">
    <source>
        <dbReference type="ARBA" id="ARBA00023002"/>
    </source>
</evidence>
<dbReference type="AlphaFoldDB" id="A0A0A1TPN4"/>
<organism evidence="3 4">
    <name type="scientific">[Torrubiella] hemipterigena</name>
    <dbReference type="NCBI Taxonomy" id="1531966"/>
    <lineage>
        <taxon>Eukaryota</taxon>
        <taxon>Fungi</taxon>
        <taxon>Dikarya</taxon>
        <taxon>Ascomycota</taxon>
        <taxon>Pezizomycotina</taxon>
        <taxon>Sordariomycetes</taxon>
        <taxon>Hypocreomycetidae</taxon>
        <taxon>Hypocreales</taxon>
        <taxon>Clavicipitaceae</taxon>
        <taxon>Clavicipitaceae incertae sedis</taxon>
        <taxon>'Torrubiella' clade</taxon>
    </lineage>
</organism>
<reference evidence="3 4" key="1">
    <citation type="journal article" date="2015" name="Genome Announc.">
        <title>Draft Genome Sequence and Gene Annotation of the Entomopathogenic Fungus Verticillium hemipterigenum.</title>
        <authorList>
            <person name="Horn F."/>
            <person name="Habel A."/>
            <person name="Scharf D.H."/>
            <person name="Dworschak J."/>
            <person name="Brakhage A.A."/>
            <person name="Guthke R."/>
            <person name="Hertweck C."/>
            <person name="Linde J."/>
        </authorList>
    </citation>
    <scope>NUCLEOTIDE SEQUENCE [LARGE SCALE GENOMIC DNA]</scope>
</reference>
<dbReference type="PANTHER" id="PTHR43008">
    <property type="entry name" value="BENZIL REDUCTASE"/>
    <property type="match status" value="1"/>
</dbReference>
<keyword evidence="2" id="KW-0560">Oxidoreductase</keyword>